<evidence type="ECO:0000259" key="2">
    <source>
        <dbReference type="Pfam" id="PF13568"/>
    </source>
</evidence>
<accession>A0A2W2AXS3</accession>
<evidence type="ECO:0000313" key="3">
    <source>
        <dbReference type="EMBL" id="PZF72804.1"/>
    </source>
</evidence>
<dbReference type="Proteomes" id="UP000248745">
    <property type="component" value="Unassembled WGS sequence"/>
</dbReference>
<reference evidence="3 4" key="1">
    <citation type="submission" date="2018-06" db="EMBL/GenBank/DDBJ databases">
        <title>Mucibacter soli gen. nov., sp. nov., a new member of the family Chitinophagaceae producing mucin.</title>
        <authorList>
            <person name="Kim M.-K."/>
            <person name="Park S."/>
            <person name="Kim T.-S."/>
            <person name="Joung Y."/>
            <person name="Han J.-H."/>
            <person name="Kim S.B."/>
        </authorList>
    </citation>
    <scope>NUCLEOTIDE SEQUENCE [LARGE SCALE GENOMIC DNA]</scope>
    <source>
        <strain evidence="3 4">R1-15</strain>
    </source>
</reference>
<sequence>MKKVLLVIPFMMAGSLAMAQSTPADDMGVGFGIKGGWNSANMSIKTDGTVDDKNALSSFNVGGYFDFPIAPVFSLQAGVMFTGKGAKFTSGDKNGENWVETKTNPLYLEIPVYAVGKIPLAPRTNIFFGAGPYGAMGVAGKTKTSGQLLGVSFSDEHNIKFGNDDPTNGNNGSSNSGDVKRFDWGLNFMAGVEINSITLNANYGLGLANIAPGSSNNDNDKYKNRVFSLSVGFLFR</sequence>
<feature type="chain" id="PRO_5016048662" evidence="1">
    <location>
        <begin position="20"/>
        <end position="236"/>
    </location>
</feature>
<evidence type="ECO:0000313" key="4">
    <source>
        <dbReference type="Proteomes" id="UP000248745"/>
    </source>
</evidence>
<organism evidence="3 4">
    <name type="scientific">Taibaiella soli</name>
    <dbReference type="NCBI Taxonomy" id="1649169"/>
    <lineage>
        <taxon>Bacteria</taxon>
        <taxon>Pseudomonadati</taxon>
        <taxon>Bacteroidota</taxon>
        <taxon>Chitinophagia</taxon>
        <taxon>Chitinophagales</taxon>
        <taxon>Chitinophagaceae</taxon>
        <taxon>Taibaiella</taxon>
    </lineage>
</organism>
<dbReference type="InterPro" id="IPR025665">
    <property type="entry name" value="Beta-barrel_OMP_2"/>
</dbReference>
<dbReference type="OrthoDB" id="1150878at2"/>
<keyword evidence="1" id="KW-0732">Signal</keyword>
<dbReference type="RefSeq" id="WP_110998838.1">
    <property type="nucleotide sequence ID" value="NZ_QKTW01000016.1"/>
</dbReference>
<comment type="caution">
    <text evidence="3">The sequence shown here is derived from an EMBL/GenBank/DDBJ whole genome shotgun (WGS) entry which is preliminary data.</text>
</comment>
<protein>
    <submittedName>
        <fullName evidence="3">PorT family protein</fullName>
    </submittedName>
</protein>
<proteinExistence type="predicted"/>
<feature type="signal peptide" evidence="1">
    <location>
        <begin position="1"/>
        <end position="19"/>
    </location>
</feature>
<dbReference type="EMBL" id="QKTW01000016">
    <property type="protein sequence ID" value="PZF72804.1"/>
    <property type="molecule type" value="Genomic_DNA"/>
</dbReference>
<evidence type="ECO:0000256" key="1">
    <source>
        <dbReference type="SAM" id="SignalP"/>
    </source>
</evidence>
<dbReference type="SUPFAM" id="SSF56925">
    <property type="entry name" value="OMPA-like"/>
    <property type="match status" value="1"/>
</dbReference>
<gene>
    <name evidence="3" type="ORF">DN068_10330</name>
</gene>
<dbReference type="InterPro" id="IPR011250">
    <property type="entry name" value="OMP/PagP_B-barrel"/>
</dbReference>
<name>A0A2W2AXS3_9BACT</name>
<dbReference type="AlphaFoldDB" id="A0A2W2AXS3"/>
<dbReference type="Pfam" id="PF13568">
    <property type="entry name" value="OMP_b-brl_2"/>
    <property type="match status" value="1"/>
</dbReference>
<feature type="domain" description="Outer membrane protein beta-barrel" evidence="2">
    <location>
        <begin position="19"/>
        <end position="210"/>
    </location>
</feature>
<keyword evidence="4" id="KW-1185">Reference proteome</keyword>